<dbReference type="RefSeq" id="WP_306870876.1">
    <property type="nucleotide sequence ID" value="NZ_JAUSRB010000002.1"/>
</dbReference>
<keyword evidence="2" id="KW-0234">DNA repair</keyword>
<dbReference type="EMBL" id="JAUSRB010000002">
    <property type="protein sequence ID" value="MDP9868235.1"/>
    <property type="molecule type" value="Genomic_DNA"/>
</dbReference>
<proteinExistence type="predicted"/>
<dbReference type="Proteomes" id="UP001230426">
    <property type="component" value="Unassembled WGS sequence"/>
</dbReference>
<dbReference type="SUPFAM" id="SSF47781">
    <property type="entry name" value="RuvA domain 2-like"/>
    <property type="match status" value="1"/>
</dbReference>
<evidence type="ECO:0000259" key="3">
    <source>
        <dbReference type="PROSITE" id="PS50172"/>
    </source>
</evidence>
<evidence type="ECO:0000313" key="5">
    <source>
        <dbReference type="Proteomes" id="UP001230426"/>
    </source>
</evidence>
<keyword evidence="4" id="KW-0436">Ligase</keyword>
<dbReference type="Gene3D" id="3.40.50.10190">
    <property type="entry name" value="BRCT domain"/>
    <property type="match status" value="1"/>
</dbReference>
<dbReference type="SUPFAM" id="SSF52113">
    <property type="entry name" value="BRCT domain"/>
    <property type="match status" value="1"/>
</dbReference>
<evidence type="ECO:0000256" key="2">
    <source>
        <dbReference type="ARBA" id="ARBA00023204"/>
    </source>
</evidence>
<reference evidence="4 5" key="1">
    <citation type="submission" date="2023-07" db="EMBL/GenBank/DDBJ databases">
        <title>Sequencing the genomes of 1000 actinobacteria strains.</title>
        <authorList>
            <person name="Klenk H.-P."/>
        </authorList>
    </citation>
    <scope>NUCLEOTIDE SEQUENCE [LARGE SCALE GENOMIC DNA]</scope>
    <source>
        <strain evidence="4 5">DSM 44109</strain>
    </source>
</reference>
<protein>
    <submittedName>
        <fullName evidence="4">NAD-dependent DNA ligase</fullName>
    </submittedName>
</protein>
<keyword evidence="1" id="KW-0227">DNA damage</keyword>
<keyword evidence="5" id="KW-1185">Reference proteome</keyword>
<dbReference type="SMART" id="SM00292">
    <property type="entry name" value="BRCT"/>
    <property type="match status" value="1"/>
</dbReference>
<evidence type="ECO:0000313" key="4">
    <source>
        <dbReference type="EMBL" id="MDP9868235.1"/>
    </source>
</evidence>
<feature type="domain" description="BRCT" evidence="3">
    <location>
        <begin position="225"/>
        <end position="294"/>
    </location>
</feature>
<evidence type="ECO:0000256" key="1">
    <source>
        <dbReference type="ARBA" id="ARBA00022763"/>
    </source>
</evidence>
<sequence>MGGAEQSPKAHELQRPIYLGAGDTLGSGTPNCGDAIDASQERWRCVRGRACRAIASISYAASRDQLDIAGLATSRIQQLLDAGFIADFADLFSLTREQVLGLERMGETSTDNLLAAIEQAKKQPLSRVFCALGVRGTGRSMSRRIARHFGTMEAVLAADAEAVQAVDGMGADKAKLMLEELAELRPLIDKLIAEGVNMTEPGAPAATLAVDDDSTGDAPVAALSLAGMSVVATGTMTGPLQELSRNEVNELIERAGGKASGSVSAKTSLLVAGGKAGSKKAKAEELGVRVVTPEEFAAMLDGFL</sequence>
<organism evidence="4 5">
    <name type="scientific">Streptosporangium brasiliense</name>
    <dbReference type="NCBI Taxonomy" id="47480"/>
    <lineage>
        <taxon>Bacteria</taxon>
        <taxon>Bacillati</taxon>
        <taxon>Actinomycetota</taxon>
        <taxon>Actinomycetes</taxon>
        <taxon>Streptosporangiales</taxon>
        <taxon>Streptosporangiaceae</taxon>
        <taxon>Streptosporangium</taxon>
    </lineage>
</organism>
<dbReference type="CDD" id="cd17748">
    <property type="entry name" value="BRCT_DNA_ligase_like"/>
    <property type="match status" value="1"/>
</dbReference>
<dbReference type="Pfam" id="PF00533">
    <property type="entry name" value="BRCT"/>
    <property type="match status" value="1"/>
</dbReference>
<name>A0ABT9RIT8_9ACTN</name>
<gene>
    <name evidence="4" type="ORF">J2S55_007501</name>
</gene>
<dbReference type="PROSITE" id="PS50172">
    <property type="entry name" value="BRCT"/>
    <property type="match status" value="1"/>
</dbReference>
<dbReference type="Pfam" id="PF12826">
    <property type="entry name" value="HHH_2"/>
    <property type="match status" value="1"/>
</dbReference>
<dbReference type="InterPro" id="IPR010994">
    <property type="entry name" value="RuvA_2-like"/>
</dbReference>
<dbReference type="InterPro" id="IPR041663">
    <property type="entry name" value="DisA/LigA_HHH"/>
</dbReference>
<comment type="caution">
    <text evidence="4">The sequence shown here is derived from an EMBL/GenBank/DDBJ whole genome shotgun (WGS) entry which is preliminary data.</text>
</comment>
<dbReference type="InterPro" id="IPR036420">
    <property type="entry name" value="BRCT_dom_sf"/>
</dbReference>
<dbReference type="InterPro" id="IPR001357">
    <property type="entry name" value="BRCT_dom"/>
</dbReference>
<dbReference type="Gene3D" id="1.10.150.20">
    <property type="entry name" value="5' to 3' exonuclease, C-terminal subdomain"/>
    <property type="match status" value="2"/>
</dbReference>
<dbReference type="GO" id="GO:0016874">
    <property type="term" value="F:ligase activity"/>
    <property type="evidence" value="ECO:0007669"/>
    <property type="project" value="UniProtKB-KW"/>
</dbReference>
<accession>A0ABT9RIT8</accession>